<protein>
    <submittedName>
        <fullName evidence="1">Uncharacterized protein</fullName>
    </submittedName>
</protein>
<dbReference type="InterPro" id="IPR043519">
    <property type="entry name" value="NT_sf"/>
</dbReference>
<comment type="caution">
    <text evidence="1">The sequence shown here is derived from an EMBL/GenBank/DDBJ whole genome shotgun (WGS) entry which is preliminary data.</text>
</comment>
<dbReference type="EMBL" id="LAZR01007104">
    <property type="protein sequence ID" value="KKM87415.1"/>
    <property type="molecule type" value="Genomic_DNA"/>
</dbReference>
<dbReference type="AlphaFoldDB" id="A0A0F9NFD4"/>
<accession>A0A0F9NFD4</accession>
<reference evidence="1" key="1">
    <citation type="journal article" date="2015" name="Nature">
        <title>Complex archaea that bridge the gap between prokaryotes and eukaryotes.</title>
        <authorList>
            <person name="Spang A."/>
            <person name="Saw J.H."/>
            <person name="Jorgensen S.L."/>
            <person name="Zaremba-Niedzwiedzka K."/>
            <person name="Martijn J."/>
            <person name="Lind A.E."/>
            <person name="van Eijk R."/>
            <person name="Schleper C."/>
            <person name="Guy L."/>
            <person name="Ettema T.J."/>
        </authorList>
    </citation>
    <scope>NUCLEOTIDE SEQUENCE</scope>
</reference>
<dbReference type="Gene3D" id="3.30.460.40">
    <property type="match status" value="1"/>
</dbReference>
<proteinExistence type="predicted"/>
<sequence>MASHLKIKTAVIGGLALPAYNVARTTLDIDICIKIESQKQLDLFVKGLKENEINTKQKPKIDHDLFTVFGKRSEAEIWLKPCDAFQWDNQMIEKLHLFFGDVKVLAIEDYLLTKLARSDRSAVDIDDILKIIIANKDSLDWKYFQFRLNWQRLENDFKDIIKAFELDANNNVRSISSDILNKIKNPL</sequence>
<dbReference type="SUPFAM" id="SSF81301">
    <property type="entry name" value="Nucleotidyltransferase"/>
    <property type="match status" value="1"/>
</dbReference>
<organism evidence="1">
    <name type="scientific">marine sediment metagenome</name>
    <dbReference type="NCBI Taxonomy" id="412755"/>
    <lineage>
        <taxon>unclassified sequences</taxon>
        <taxon>metagenomes</taxon>
        <taxon>ecological metagenomes</taxon>
    </lineage>
</organism>
<evidence type="ECO:0000313" key="1">
    <source>
        <dbReference type="EMBL" id="KKM87415.1"/>
    </source>
</evidence>
<name>A0A0F9NFD4_9ZZZZ</name>
<gene>
    <name evidence="1" type="ORF">LCGC14_1269090</name>
</gene>